<dbReference type="InterPro" id="IPR001228">
    <property type="entry name" value="IspD"/>
</dbReference>
<keyword evidence="4" id="KW-1185">Reference proteome</keyword>
<proteinExistence type="predicted"/>
<name>A0A7X1E4G9_9BACT</name>
<evidence type="ECO:0000313" key="3">
    <source>
        <dbReference type="EMBL" id="MBC2600607.1"/>
    </source>
</evidence>
<keyword evidence="2 3" id="KW-0548">Nucleotidyltransferase</keyword>
<dbReference type="PANTHER" id="PTHR32125">
    <property type="entry name" value="2-C-METHYL-D-ERYTHRITOL 4-PHOSPHATE CYTIDYLYLTRANSFERASE, CHLOROPLASTIC"/>
    <property type="match status" value="1"/>
</dbReference>
<dbReference type="GO" id="GO:0050518">
    <property type="term" value="F:2-C-methyl-D-erythritol 4-phosphate cytidylyltransferase activity"/>
    <property type="evidence" value="ECO:0007669"/>
    <property type="project" value="UniProtKB-EC"/>
</dbReference>
<dbReference type="GO" id="GO:0008299">
    <property type="term" value="P:isoprenoid biosynthetic process"/>
    <property type="evidence" value="ECO:0007669"/>
    <property type="project" value="InterPro"/>
</dbReference>
<dbReference type="InterPro" id="IPR034683">
    <property type="entry name" value="IspD/TarI"/>
</dbReference>
<dbReference type="CDD" id="cd02516">
    <property type="entry name" value="CDP-ME_synthetase"/>
    <property type="match status" value="1"/>
</dbReference>
<evidence type="ECO:0000256" key="2">
    <source>
        <dbReference type="ARBA" id="ARBA00022695"/>
    </source>
</evidence>
<dbReference type="PANTHER" id="PTHR32125:SF4">
    <property type="entry name" value="2-C-METHYL-D-ERYTHRITOL 4-PHOSPHATE CYTIDYLYLTRANSFERASE, CHLOROPLASTIC"/>
    <property type="match status" value="1"/>
</dbReference>
<evidence type="ECO:0000256" key="1">
    <source>
        <dbReference type="ARBA" id="ARBA00022679"/>
    </source>
</evidence>
<dbReference type="EC" id="2.7.7.60" evidence="3"/>
<dbReference type="AlphaFoldDB" id="A0A7X1E4G9"/>
<gene>
    <name evidence="3" type="primary">ispD</name>
    <name evidence="3" type="ORF">H5P30_02300</name>
</gene>
<dbReference type="InterPro" id="IPR050088">
    <property type="entry name" value="IspD/TarI_cytidylyltransf_bact"/>
</dbReference>
<reference evidence="3 4" key="1">
    <citation type="submission" date="2020-07" db="EMBL/GenBank/DDBJ databases">
        <authorList>
            <person name="Feng X."/>
        </authorList>
    </citation>
    <scope>NUCLEOTIDE SEQUENCE [LARGE SCALE GENOMIC DNA]</scope>
    <source>
        <strain evidence="3 4">JCM14086</strain>
    </source>
</reference>
<evidence type="ECO:0000313" key="4">
    <source>
        <dbReference type="Proteomes" id="UP000525652"/>
    </source>
</evidence>
<comment type="caution">
    <text evidence="3">The sequence shown here is derived from an EMBL/GenBank/DDBJ whole genome shotgun (WGS) entry which is preliminary data.</text>
</comment>
<dbReference type="Proteomes" id="UP000525652">
    <property type="component" value="Unassembled WGS sequence"/>
</dbReference>
<dbReference type="EMBL" id="JACHVA010000028">
    <property type="protein sequence ID" value="MBC2600607.1"/>
    <property type="molecule type" value="Genomic_DNA"/>
</dbReference>
<dbReference type="InterPro" id="IPR029044">
    <property type="entry name" value="Nucleotide-diphossugar_trans"/>
</dbReference>
<dbReference type="Gene3D" id="3.90.550.10">
    <property type="entry name" value="Spore Coat Polysaccharide Biosynthesis Protein SpsA, Chain A"/>
    <property type="match status" value="1"/>
</dbReference>
<organism evidence="3 4">
    <name type="scientific">Puniceicoccus vermicola</name>
    <dbReference type="NCBI Taxonomy" id="388746"/>
    <lineage>
        <taxon>Bacteria</taxon>
        <taxon>Pseudomonadati</taxon>
        <taxon>Verrucomicrobiota</taxon>
        <taxon>Opitutia</taxon>
        <taxon>Puniceicoccales</taxon>
        <taxon>Puniceicoccaceae</taxon>
        <taxon>Puniceicoccus</taxon>
    </lineage>
</organism>
<keyword evidence="1 3" id="KW-0808">Transferase</keyword>
<dbReference type="NCBIfam" id="TIGR00453">
    <property type="entry name" value="ispD"/>
    <property type="match status" value="1"/>
</dbReference>
<dbReference type="RefSeq" id="WP_185691349.1">
    <property type="nucleotide sequence ID" value="NZ_JACHVA010000028.1"/>
</dbReference>
<sequence>MMPSHSRPLGSARPSGVRAILLAAGKGTRMKGAVDDKILVPIEGKSSFRRSFDTFLSSAIFDGIVVVYRDLEQKERLAAELADTSADGDLPPVKWAQGGSLRQDSVFEGLATAGIDTEYAFIHDCARPLVKAEDIERLFERVVQDKAASLARPVTDTIKRVNRRRTNSRKCVLKEIDRRGCWSMETPQAFEYNLIFDAYQKARQDTVVYTDDTSVASAAGVRITLVEPSFPNPKITRPGDLALAAFLVRNPDLIQKEPE</sequence>
<accession>A0A7X1E4G9</accession>
<protein>
    <submittedName>
        <fullName evidence="3">2-C-methyl-D-erythritol 4-phosphate cytidylyltransferase</fullName>
        <ecNumber evidence="3">2.7.7.60</ecNumber>
    </submittedName>
</protein>
<dbReference type="Pfam" id="PF01128">
    <property type="entry name" value="IspD"/>
    <property type="match status" value="1"/>
</dbReference>
<dbReference type="SUPFAM" id="SSF53448">
    <property type="entry name" value="Nucleotide-diphospho-sugar transferases"/>
    <property type="match status" value="1"/>
</dbReference>